<dbReference type="GO" id="GO:0018279">
    <property type="term" value="P:protein N-linked glycosylation via asparagine"/>
    <property type="evidence" value="ECO:0007669"/>
    <property type="project" value="TreeGrafter"/>
</dbReference>
<dbReference type="InterPro" id="IPR040692">
    <property type="entry name" value="UGGT_TRXL_3"/>
</dbReference>
<keyword evidence="6" id="KW-0812">Transmembrane</keyword>
<dbReference type="GO" id="GO:0051082">
    <property type="term" value="F:unfolded protein binding"/>
    <property type="evidence" value="ECO:0007669"/>
    <property type="project" value="TreeGrafter"/>
</dbReference>
<comment type="subcellular location">
    <subcellularLocation>
        <location evidence="2">Endoplasmic reticulum lumen</location>
    </subcellularLocation>
</comment>
<evidence type="ECO:0000256" key="1">
    <source>
        <dbReference type="ARBA" id="ARBA00001913"/>
    </source>
</evidence>
<evidence type="ECO:0000259" key="9">
    <source>
        <dbReference type="Pfam" id="PF18404"/>
    </source>
</evidence>
<evidence type="ECO:0000313" key="10">
    <source>
        <dbReference type="EMBL" id="KAF4682751.1"/>
    </source>
</evidence>
<accession>A0A7J6NI57</accession>
<evidence type="ECO:0000256" key="3">
    <source>
        <dbReference type="ARBA" id="ARBA00022729"/>
    </source>
</evidence>
<protein>
    <recommendedName>
        <fullName evidence="12">UDP-glucose glycoprotein glucosyltransferase</fullName>
    </recommendedName>
</protein>
<evidence type="ECO:0000256" key="5">
    <source>
        <dbReference type="ARBA" id="ARBA00023180"/>
    </source>
</evidence>
<keyword evidence="3" id="KW-0732">Signal</keyword>
<evidence type="ECO:0000256" key="2">
    <source>
        <dbReference type="ARBA" id="ARBA00004319"/>
    </source>
</evidence>
<feature type="domain" description="Glucosyltransferase 24 catalytic" evidence="9">
    <location>
        <begin position="1152"/>
        <end position="1418"/>
    </location>
</feature>
<keyword evidence="6" id="KW-1133">Transmembrane helix</keyword>
<dbReference type="SUPFAM" id="SSF53448">
    <property type="entry name" value="Nucleotide-diphospho-sugar transferases"/>
    <property type="match status" value="1"/>
</dbReference>
<name>A0A7J6NI57_PEROL</name>
<sequence length="1431" mass="157519">MRNLAGASSGRSGDVRSSPTGLSVFMSMLIVLSSFLTLFYHCARLSSGHTVSVSLQSPWPAVAPASQELEFISHLSGDQARQYLLTDTTAESLLTTRSVKSLMKLTVLNKYFSPMVENHRSFARVVGRGCQEEASVVVEVAGKGLKEGCLPKGVCVVTKAGNSSTEDFGVEVQEGAVGGPSTTVVVYGEVKSLTTTAALRSLTTECCMDCRVVFRHGDGPGNFTFQPRELISGYGAGLAIKNSEYKASADEGEDAEAAGSAHQGTGCGEVGVCWTRLQERFPDVDFAMAKANLKSEKILSPADRKLKAWELTSIGAQLLEAARGDLARAVKILEDFPARVVELSQTTVAKGVEEQVSEVAQGLTQSGSVYVLGSGDVIDEKMVTLHPLIDKLFPIYLAVEELAGLGLEESEAARMVRNATRLPMAGRMEWKGEGGVGPVYIYNVLKDPQASRWSEELDVLVQMMMMGQRGIAPLKRVVFDIIFLIDLADRQQVLETVGKLLVQPFPARIALVPSTATQAGARAAECFSELYGSGRKKELKKVRQFLQALVRAANSEGDEVLSVDAIERVCEDVLLETLPPSGGEVSEIVQKGQAWAAAKGLPFPSVVVNGRVSGDLGDMALFITEDFGALGTAWYTMLVEKQKKEKGEEEVDWDSEEDDDGEVTDVIRELIFPEKSVDFLSSVYHPALFDDDQADLVRLPIEALRRVTNIEVPTTSEGPAAPLHVLVAVGGGLEELEENFVIVKRMAEVLEGRPGTIFTVVGTNPEVNARLLGCAHTLEALRNFKNSKCSKMSTVGPDVEEAAARLARSARAEDSRGVVLVMNGRRTELDVAEAKPILDDLLESLLAPYAVRQNVKQVECGGLDSLACTVALSLIQTVAAAENPHREMMEEGLERAFEKAPLAGFNLAARGHMVAEIVANVDPLTDAGRSALSTISHMSAALDGFGARLVLAPQEKYSEYPLKGWHRTVMATGADDGQAAARAEFNLTPTRNTLTLGLEVLPNWQVSSLRGEADMDNIRLTPVDPERVEAQYVLKQLYIEGQSYDVDENGHPRGPADGAQLQLVAQDQPLAETWVMRNLGYYQLYANPGRYEIRLKPNTVGEIVYEAMGANVVDVNKFLMPAYPVKLRLRPGKARELIYEQQEDDKSDGGPIHIFTVASGHLYEQLLAIMVLSVRNHTTSRLCFWFIDQFLSPQFREFIPRLAEEYDFEYRFVTYKWPSWLNPQSEKQRLIWAYKILFLDVIFPPSVDRIIFIDADQVVRADVKELWDMDLGGKVYGFTPMGDTNPSTEGFRFWKQGYWKNHLAGRPYHISALFVVDLAKFRKTGAGDTLRAVYNQLSQDPASLANLDQDLPNYAQHQIPIHSLPADWLWCETWCGEEAKETAKTIDLCQNPLTKEPKTDMARRIIPEWADYWGQVQELITKVKAERDEEA</sequence>
<comment type="cofactor">
    <cofactor evidence="1">
        <name>Ca(2+)</name>
        <dbReference type="ChEBI" id="CHEBI:29108"/>
    </cofactor>
</comment>
<dbReference type="GO" id="GO:0003980">
    <property type="term" value="F:UDP-glucose:glycoprotein glucosyltransferase activity"/>
    <property type="evidence" value="ECO:0007669"/>
    <property type="project" value="InterPro"/>
</dbReference>
<evidence type="ECO:0000259" key="7">
    <source>
        <dbReference type="Pfam" id="PF18401"/>
    </source>
</evidence>
<dbReference type="CDD" id="cd06432">
    <property type="entry name" value="GT8_HUGT1_C_like"/>
    <property type="match status" value="1"/>
</dbReference>
<proteinExistence type="predicted"/>
<dbReference type="OrthoDB" id="27683at2759"/>
<dbReference type="Gene3D" id="3.90.550.10">
    <property type="entry name" value="Spore Coat Polysaccharide Biosynthesis Protein SpsA, Chain A"/>
    <property type="match status" value="1"/>
</dbReference>
<reference evidence="10 11" key="1">
    <citation type="submission" date="2020-04" db="EMBL/GenBank/DDBJ databases">
        <title>Perkinsus olseni comparative genomics.</title>
        <authorList>
            <person name="Bogema D.R."/>
        </authorList>
    </citation>
    <scope>NUCLEOTIDE SEQUENCE [LARGE SCALE GENOMIC DNA]</scope>
    <source>
        <strain evidence="10">00978-12</strain>
    </source>
</reference>
<dbReference type="Pfam" id="PF18404">
    <property type="entry name" value="Glyco_transf_24"/>
    <property type="match status" value="1"/>
</dbReference>
<gene>
    <name evidence="10" type="ORF">FOZ60_010197</name>
</gene>
<evidence type="ECO:0000259" key="8">
    <source>
        <dbReference type="Pfam" id="PF18402"/>
    </source>
</evidence>
<feature type="domain" description="UGGT thioredoxin-like" evidence="7">
    <location>
        <begin position="304"/>
        <end position="417"/>
    </location>
</feature>
<feature type="domain" description="UGGT thioredoxin-like" evidence="8">
    <location>
        <begin position="433"/>
        <end position="612"/>
    </location>
</feature>
<dbReference type="GO" id="GO:0005788">
    <property type="term" value="C:endoplasmic reticulum lumen"/>
    <property type="evidence" value="ECO:0007669"/>
    <property type="project" value="UniProtKB-SubCell"/>
</dbReference>
<dbReference type="Pfam" id="PF18401">
    <property type="entry name" value="Thioredoxin_13"/>
    <property type="match status" value="1"/>
</dbReference>
<dbReference type="InterPro" id="IPR029044">
    <property type="entry name" value="Nucleotide-diphossugar_trans"/>
</dbReference>
<evidence type="ECO:0000256" key="6">
    <source>
        <dbReference type="SAM" id="Phobius"/>
    </source>
</evidence>
<dbReference type="InterPro" id="IPR009448">
    <property type="entry name" value="UDP-g_GGtrans"/>
</dbReference>
<evidence type="ECO:0008006" key="12">
    <source>
        <dbReference type="Google" id="ProtNLM"/>
    </source>
</evidence>
<keyword evidence="4" id="KW-0256">Endoplasmic reticulum</keyword>
<dbReference type="Pfam" id="PF18402">
    <property type="entry name" value="Thioredoxin_14"/>
    <property type="match status" value="1"/>
</dbReference>
<dbReference type="InterPro" id="IPR040497">
    <property type="entry name" value="Glyco_transf_24"/>
</dbReference>
<dbReference type="Pfam" id="PF06427">
    <property type="entry name" value="UDP-g_GGTase"/>
    <property type="match status" value="1"/>
</dbReference>
<comment type="caution">
    <text evidence="10">The sequence shown here is derived from an EMBL/GenBank/DDBJ whole genome shotgun (WGS) entry which is preliminary data.</text>
</comment>
<evidence type="ECO:0000313" key="11">
    <source>
        <dbReference type="Proteomes" id="UP000541610"/>
    </source>
</evidence>
<dbReference type="Proteomes" id="UP000541610">
    <property type="component" value="Unassembled WGS sequence"/>
</dbReference>
<feature type="transmembrane region" description="Helical" evidence="6">
    <location>
        <begin position="21"/>
        <end position="40"/>
    </location>
</feature>
<organism evidence="10 11">
    <name type="scientific">Perkinsus olseni</name>
    <name type="common">Perkinsus atlanticus</name>
    <dbReference type="NCBI Taxonomy" id="32597"/>
    <lineage>
        <taxon>Eukaryota</taxon>
        <taxon>Sar</taxon>
        <taxon>Alveolata</taxon>
        <taxon>Perkinsozoa</taxon>
        <taxon>Perkinsea</taxon>
        <taxon>Perkinsida</taxon>
        <taxon>Perkinsidae</taxon>
        <taxon>Perkinsus</taxon>
    </lineage>
</organism>
<dbReference type="GO" id="GO:0036503">
    <property type="term" value="P:ERAD pathway"/>
    <property type="evidence" value="ECO:0007669"/>
    <property type="project" value="TreeGrafter"/>
</dbReference>
<evidence type="ECO:0000256" key="4">
    <source>
        <dbReference type="ARBA" id="ARBA00022824"/>
    </source>
</evidence>
<keyword evidence="5" id="KW-0325">Glycoprotein</keyword>
<dbReference type="PANTHER" id="PTHR11226:SF0">
    <property type="entry name" value="UDP-GLUCOSE:GLYCOPROTEIN GLUCOSYLTRANSFERASE"/>
    <property type="match status" value="1"/>
</dbReference>
<dbReference type="InterPro" id="IPR040694">
    <property type="entry name" value="UGGT_TRXL_2"/>
</dbReference>
<keyword evidence="6" id="KW-0472">Membrane</keyword>
<dbReference type="PANTHER" id="PTHR11226">
    <property type="entry name" value="UDP-GLUCOSE GLYCOPROTEIN:GLUCOSYLTRANSFERASE"/>
    <property type="match status" value="1"/>
</dbReference>
<dbReference type="EMBL" id="JABANP010000410">
    <property type="protein sequence ID" value="KAF4682751.1"/>
    <property type="molecule type" value="Genomic_DNA"/>
</dbReference>